<keyword evidence="3" id="KW-1185">Reference proteome</keyword>
<accession>A0AAV5SD71</accession>
<feature type="coiled-coil region" evidence="1">
    <location>
        <begin position="160"/>
        <end position="187"/>
    </location>
</feature>
<gene>
    <name evidence="2" type="ORF">PENTCL1PPCAC_3030</name>
</gene>
<dbReference type="AlphaFoldDB" id="A0AAV5SD71"/>
<dbReference type="EMBL" id="BTSX01000001">
    <property type="protein sequence ID" value="GMS80855.1"/>
    <property type="molecule type" value="Genomic_DNA"/>
</dbReference>
<comment type="caution">
    <text evidence="2">The sequence shown here is derived from an EMBL/GenBank/DDBJ whole genome shotgun (WGS) entry which is preliminary data.</text>
</comment>
<reference evidence="2" key="1">
    <citation type="submission" date="2023-10" db="EMBL/GenBank/DDBJ databases">
        <title>Genome assembly of Pristionchus species.</title>
        <authorList>
            <person name="Yoshida K."/>
            <person name="Sommer R.J."/>
        </authorList>
    </citation>
    <scope>NUCLEOTIDE SEQUENCE</scope>
    <source>
        <strain evidence="2">RS0144</strain>
    </source>
</reference>
<name>A0AAV5SD71_9BILA</name>
<evidence type="ECO:0000313" key="3">
    <source>
        <dbReference type="Proteomes" id="UP001432027"/>
    </source>
</evidence>
<protein>
    <submittedName>
        <fullName evidence="2">Uncharacterized protein</fullName>
    </submittedName>
</protein>
<evidence type="ECO:0000256" key="1">
    <source>
        <dbReference type="SAM" id="Coils"/>
    </source>
</evidence>
<keyword evidence="1" id="KW-0175">Coiled coil</keyword>
<sequence>YGRLLPLHRPHSKHPPSTVIMAKVLAAKMGAGKSQYGLAVDTTASIDSATKTCDLFEKLLKATTELRKDMGLTLADQFDKAAITAGTYGKCMQNVEAGGVYAAVQSRFAAAAVARRAFASAIDTNQIKVMQAFKEDIKGARAAMKAMDAMRKGVSVAIARTKGKEDNEELKAAVEAAKAEAANVEKNTVAALIAFNQKAGQILIEMSDKLVPSETELNAAAKIALAPASIDKGSIDK</sequence>
<evidence type="ECO:0000313" key="2">
    <source>
        <dbReference type="EMBL" id="GMS80855.1"/>
    </source>
</evidence>
<feature type="non-terminal residue" evidence="2">
    <location>
        <position position="1"/>
    </location>
</feature>
<proteinExistence type="predicted"/>
<dbReference type="Proteomes" id="UP001432027">
    <property type="component" value="Unassembled WGS sequence"/>
</dbReference>
<organism evidence="2 3">
    <name type="scientific">Pristionchus entomophagus</name>
    <dbReference type="NCBI Taxonomy" id="358040"/>
    <lineage>
        <taxon>Eukaryota</taxon>
        <taxon>Metazoa</taxon>
        <taxon>Ecdysozoa</taxon>
        <taxon>Nematoda</taxon>
        <taxon>Chromadorea</taxon>
        <taxon>Rhabditida</taxon>
        <taxon>Rhabditina</taxon>
        <taxon>Diplogasteromorpha</taxon>
        <taxon>Diplogasteroidea</taxon>
        <taxon>Neodiplogasteridae</taxon>
        <taxon>Pristionchus</taxon>
    </lineage>
</organism>